<reference evidence="2 3" key="1">
    <citation type="submission" date="2021-05" db="EMBL/GenBank/DDBJ databases">
        <title>A Polyphasic approach of four new species of the genus Ohtaekwangia: Ohtaekwangia histidinii sp. nov., Ohtaekwangia cretensis sp. nov., Ohtaekwangia indiensis sp. nov., Ohtaekwangia reichenbachii sp. nov. from diverse environment.</title>
        <authorList>
            <person name="Octaviana S."/>
        </authorList>
    </citation>
    <scope>NUCLEOTIDE SEQUENCE [LARGE SCALE GENOMIC DNA]</scope>
    <source>
        <strain evidence="2 3">PWU20</strain>
    </source>
</reference>
<evidence type="ECO:0000313" key="3">
    <source>
        <dbReference type="Proteomes" id="UP000772618"/>
    </source>
</evidence>
<dbReference type="SUPFAM" id="SSF48452">
    <property type="entry name" value="TPR-like"/>
    <property type="match status" value="1"/>
</dbReference>
<dbReference type="Pfam" id="PF13181">
    <property type="entry name" value="TPR_8"/>
    <property type="match status" value="1"/>
</dbReference>
<dbReference type="SMART" id="SM00028">
    <property type="entry name" value="TPR"/>
    <property type="match status" value="4"/>
</dbReference>
<accession>A0ABS5VZ95</accession>
<dbReference type="RefSeq" id="WP_254157673.1">
    <property type="nucleotide sequence ID" value="NZ_JAHESD010000106.1"/>
</dbReference>
<evidence type="ECO:0008006" key="4">
    <source>
        <dbReference type="Google" id="ProtNLM"/>
    </source>
</evidence>
<dbReference type="PROSITE" id="PS50293">
    <property type="entry name" value="TPR_REGION"/>
    <property type="match status" value="1"/>
</dbReference>
<proteinExistence type="predicted"/>
<dbReference type="EMBL" id="JAHESD010000106">
    <property type="protein sequence ID" value="MBT1706388.1"/>
    <property type="molecule type" value="Genomic_DNA"/>
</dbReference>
<dbReference type="Proteomes" id="UP000772618">
    <property type="component" value="Unassembled WGS sequence"/>
</dbReference>
<comment type="caution">
    <text evidence="2">The sequence shown here is derived from an EMBL/GenBank/DDBJ whole genome shotgun (WGS) entry which is preliminary data.</text>
</comment>
<keyword evidence="1" id="KW-0802">TPR repeat</keyword>
<dbReference type="Gene3D" id="1.25.40.10">
    <property type="entry name" value="Tetratricopeptide repeat domain"/>
    <property type="match status" value="1"/>
</dbReference>
<gene>
    <name evidence="2" type="ORF">KK060_24130</name>
</gene>
<name>A0ABS5VZ95_9BACT</name>
<evidence type="ECO:0000313" key="2">
    <source>
        <dbReference type="EMBL" id="MBT1706388.1"/>
    </source>
</evidence>
<dbReference type="InterPro" id="IPR019734">
    <property type="entry name" value="TPR_rpt"/>
</dbReference>
<feature type="repeat" description="TPR" evidence="1">
    <location>
        <begin position="293"/>
        <end position="326"/>
    </location>
</feature>
<dbReference type="InterPro" id="IPR011990">
    <property type="entry name" value="TPR-like_helical_dom_sf"/>
</dbReference>
<dbReference type="PROSITE" id="PS50005">
    <property type="entry name" value="TPR"/>
    <property type="match status" value="1"/>
</dbReference>
<sequence>MKIIGKDSVSNNHPFKISEEDRLWVEENFRWLKEVFGYPNKMEEQVLLTPKYFPATFGEDRVKIENVITDLCKLFGIAPHTVNYEIHTDLRDYNIPYEIEGRAFECETALEKGHYQIYVANSLLKHPERLIYSLIYEFIRIRLTESDLEFDVGGDDTGLFIYLAGIYYGFGVILAQNLLHEGHTSDGMWEIKWHYGSEMPQPVMAFSLATYASLTGNSNPAWKHELKGDFKKMLEDAISYLEENPNSLYDEMEVRANDLFNEANDHFDNNNLEAAISTLQKILFLTNDDVMKADVYNNMGYYYMRTRDYQRGISNFRKALALGPAYGFAHDNLGYALIMTGELEEGRMCLEKAIETGNNDIAYTFRNFALYYQRKKDFVNAEAFFQKSFSEKTPVDLLEYHYAEFLLEQGDVENAKLYLTRSAKKNEEEGISKLRGLN</sequence>
<protein>
    <recommendedName>
        <fullName evidence="4">Tetratricopeptide repeat protein</fullName>
    </recommendedName>
</protein>
<organism evidence="2 3">
    <name type="scientific">Chryseosolibacter indicus</name>
    <dbReference type="NCBI Taxonomy" id="2782351"/>
    <lineage>
        <taxon>Bacteria</taxon>
        <taxon>Pseudomonadati</taxon>
        <taxon>Bacteroidota</taxon>
        <taxon>Cytophagia</taxon>
        <taxon>Cytophagales</taxon>
        <taxon>Chryseotaleaceae</taxon>
        <taxon>Chryseosolibacter</taxon>
    </lineage>
</organism>
<keyword evidence="3" id="KW-1185">Reference proteome</keyword>
<evidence type="ECO:0000256" key="1">
    <source>
        <dbReference type="PROSITE-ProRule" id="PRU00339"/>
    </source>
</evidence>